<dbReference type="EMBL" id="CM042010">
    <property type="protein sequence ID" value="KAI3778658.1"/>
    <property type="molecule type" value="Genomic_DNA"/>
</dbReference>
<proteinExistence type="predicted"/>
<reference evidence="1 2" key="2">
    <citation type="journal article" date="2022" name="Mol. Ecol. Resour.">
        <title>The genomes of chicory, endive, great burdock and yacon provide insights into Asteraceae paleo-polyploidization history and plant inulin production.</title>
        <authorList>
            <person name="Fan W."/>
            <person name="Wang S."/>
            <person name="Wang H."/>
            <person name="Wang A."/>
            <person name="Jiang F."/>
            <person name="Liu H."/>
            <person name="Zhao H."/>
            <person name="Xu D."/>
            <person name="Zhang Y."/>
        </authorList>
    </citation>
    <scope>NUCLEOTIDE SEQUENCE [LARGE SCALE GENOMIC DNA]</scope>
    <source>
        <strain evidence="2">cv. Punajuju</strain>
        <tissue evidence="1">Leaves</tissue>
    </source>
</reference>
<evidence type="ECO:0000313" key="2">
    <source>
        <dbReference type="Proteomes" id="UP001055811"/>
    </source>
</evidence>
<comment type="caution">
    <text evidence="1">The sequence shown here is derived from an EMBL/GenBank/DDBJ whole genome shotgun (WGS) entry which is preliminary data.</text>
</comment>
<sequence length="580" mass="63566">MHLQILVAVVVAALGAASAQLESRCKQPCGNVTIEYPFGYEECSYSSDFLVTCNQTSGTPIPILGEGTTDIVISNMSTERGELEIMMFVASDCYDSSGPTRSLTASLTLGKLERDIRVSTNNTFVAIGCDTDATIRGTRGEVTDFTGCSSGCLKNSLITNGSCSGVGCCEVAVPGGMGSFEISVTSYNNHTNITDFNPCSYAFFLKNGKYNFSTVDLGDFQRERMPMLLDWSIGTLTCNSTSKDVGNFICKGNSTCNTDYTGPGYRCVCKDGYKGNPYLEYPDGCKNINECENGNHDCRHKCIDTEGSYECKCRKGFSGDGKKGGSGCTADQSMLIKIAVGSSAAAIFLIVFVNWLYFGLKKRKHMLLREKFFRQNGGIMLQQRISGDKVLVELLTGKKVLNFDRPEEERNLAKTFLSSLKDGRLFQVLDEQLQQNEDHNEIIKVSKLAERCLLVKGDERPAMKEVAMELEGILASKIQKHPWVELTLNEEEGEYLLKKATNIYESMDGTDASSSTFDSMSKQTILPIASGSIHVLYIGILAKLECVVLALSGISGEFVKQKIITWQGLLVLAANQARYH</sequence>
<keyword evidence="2" id="KW-1185">Reference proteome</keyword>
<evidence type="ECO:0000313" key="1">
    <source>
        <dbReference type="EMBL" id="KAI3778658.1"/>
    </source>
</evidence>
<accession>A0ACB9G5D6</accession>
<dbReference type="Proteomes" id="UP001055811">
    <property type="component" value="Linkage Group LG02"/>
</dbReference>
<name>A0ACB9G5D6_CICIN</name>
<reference evidence="2" key="1">
    <citation type="journal article" date="2022" name="Mol. Ecol. Resour.">
        <title>The genomes of chicory, endive, great burdock and yacon provide insights into Asteraceae palaeo-polyploidization history and plant inulin production.</title>
        <authorList>
            <person name="Fan W."/>
            <person name="Wang S."/>
            <person name="Wang H."/>
            <person name="Wang A."/>
            <person name="Jiang F."/>
            <person name="Liu H."/>
            <person name="Zhao H."/>
            <person name="Xu D."/>
            <person name="Zhang Y."/>
        </authorList>
    </citation>
    <scope>NUCLEOTIDE SEQUENCE [LARGE SCALE GENOMIC DNA]</scope>
    <source>
        <strain evidence="2">cv. Punajuju</strain>
    </source>
</reference>
<protein>
    <submittedName>
        <fullName evidence="1">Uncharacterized protein</fullName>
    </submittedName>
</protein>
<gene>
    <name evidence="1" type="ORF">L2E82_08040</name>
</gene>
<organism evidence="1 2">
    <name type="scientific">Cichorium intybus</name>
    <name type="common">Chicory</name>
    <dbReference type="NCBI Taxonomy" id="13427"/>
    <lineage>
        <taxon>Eukaryota</taxon>
        <taxon>Viridiplantae</taxon>
        <taxon>Streptophyta</taxon>
        <taxon>Embryophyta</taxon>
        <taxon>Tracheophyta</taxon>
        <taxon>Spermatophyta</taxon>
        <taxon>Magnoliopsida</taxon>
        <taxon>eudicotyledons</taxon>
        <taxon>Gunneridae</taxon>
        <taxon>Pentapetalae</taxon>
        <taxon>asterids</taxon>
        <taxon>campanulids</taxon>
        <taxon>Asterales</taxon>
        <taxon>Asteraceae</taxon>
        <taxon>Cichorioideae</taxon>
        <taxon>Cichorieae</taxon>
        <taxon>Cichoriinae</taxon>
        <taxon>Cichorium</taxon>
    </lineage>
</organism>